<dbReference type="HAMAP" id="MF_01488">
    <property type="entry name" value="RecD2"/>
    <property type="match status" value="1"/>
</dbReference>
<evidence type="ECO:0000313" key="6">
    <source>
        <dbReference type="Proteomes" id="UP000243406"/>
    </source>
</evidence>
<organism evidence="5 6">
    <name type="scientific">Acetoanaerobium noterae</name>
    <dbReference type="NCBI Taxonomy" id="745369"/>
    <lineage>
        <taxon>Bacteria</taxon>
        <taxon>Bacillati</taxon>
        <taxon>Bacillota</taxon>
        <taxon>Clostridia</taxon>
        <taxon>Peptostreptococcales</taxon>
        <taxon>Filifactoraceae</taxon>
        <taxon>Acetoanaerobium</taxon>
    </lineage>
</organism>
<gene>
    <name evidence="3" type="primary">recD2</name>
    <name evidence="5" type="ORF">SAMN02745120_0009</name>
</gene>
<evidence type="ECO:0000256" key="1">
    <source>
        <dbReference type="ARBA" id="ARBA00022741"/>
    </source>
</evidence>
<dbReference type="InterPro" id="IPR041451">
    <property type="entry name" value="RecD2_SH13"/>
</dbReference>
<keyword evidence="2 3" id="KW-0067">ATP-binding</keyword>
<dbReference type="AlphaFoldDB" id="A0A1T5DJ26"/>
<evidence type="ECO:0000259" key="4">
    <source>
        <dbReference type="SMART" id="SM00382"/>
    </source>
</evidence>
<dbReference type="GO" id="GO:0043139">
    <property type="term" value="F:5'-3' DNA helicase activity"/>
    <property type="evidence" value="ECO:0007669"/>
    <property type="project" value="UniProtKB-UniRule"/>
</dbReference>
<dbReference type="InterPro" id="IPR010994">
    <property type="entry name" value="RuvA_2-like"/>
</dbReference>
<evidence type="ECO:0000256" key="3">
    <source>
        <dbReference type="HAMAP-Rule" id="MF_01488"/>
    </source>
</evidence>
<dbReference type="OrthoDB" id="9803432at2"/>
<dbReference type="Pfam" id="PF14490">
    <property type="entry name" value="HHH_RecD2"/>
    <property type="match status" value="1"/>
</dbReference>
<proteinExistence type="inferred from homology"/>
<dbReference type="EC" id="5.6.2.3" evidence="3"/>
<protein>
    <recommendedName>
        <fullName evidence="3">ATP-dependent RecD2 DNA helicase</fullName>
        <ecNumber evidence="3">5.6.2.3</ecNumber>
    </recommendedName>
    <alternativeName>
        <fullName evidence="3">DNA 5'-3' helicase subunit RecD2</fullName>
    </alternativeName>
</protein>
<dbReference type="PANTHER" id="PTHR43788:SF6">
    <property type="entry name" value="DNA HELICASE B"/>
    <property type="match status" value="1"/>
</dbReference>
<dbReference type="Proteomes" id="UP000243406">
    <property type="component" value="Unassembled WGS sequence"/>
</dbReference>
<dbReference type="Gene3D" id="1.10.150.20">
    <property type="entry name" value="5' to 3' exonuclease, C-terminal subdomain"/>
    <property type="match status" value="1"/>
</dbReference>
<dbReference type="Pfam" id="PF23139">
    <property type="entry name" value="OB_YrrC"/>
    <property type="match status" value="1"/>
</dbReference>
<dbReference type="InterPro" id="IPR027785">
    <property type="entry name" value="UvrD-like_helicase_C"/>
</dbReference>
<dbReference type="Pfam" id="PF14520">
    <property type="entry name" value="HHH_5"/>
    <property type="match status" value="1"/>
</dbReference>
<dbReference type="InterPro" id="IPR003593">
    <property type="entry name" value="AAA+_ATPase"/>
</dbReference>
<reference evidence="6" key="1">
    <citation type="submission" date="2017-02" db="EMBL/GenBank/DDBJ databases">
        <authorList>
            <person name="Varghese N."/>
            <person name="Submissions S."/>
        </authorList>
    </citation>
    <scope>NUCLEOTIDE SEQUENCE [LARGE SCALE GENOMIC DNA]</scope>
    <source>
        <strain evidence="6">ATCC 35199</strain>
    </source>
</reference>
<dbReference type="PANTHER" id="PTHR43788">
    <property type="entry name" value="DNA2/NAM7 HELICASE FAMILY MEMBER"/>
    <property type="match status" value="1"/>
</dbReference>
<dbReference type="InterPro" id="IPR055446">
    <property type="entry name" value="RecD2_N_OB"/>
</dbReference>
<dbReference type="RefSeq" id="WP_079590664.1">
    <property type="nucleotide sequence ID" value="NZ_FUYN01000010.1"/>
</dbReference>
<accession>A0A1T5DJ26</accession>
<dbReference type="InterPro" id="IPR027417">
    <property type="entry name" value="P-loop_NTPase"/>
</dbReference>
<dbReference type="EMBL" id="FUYN01000010">
    <property type="protein sequence ID" value="SKB71705.1"/>
    <property type="molecule type" value="Genomic_DNA"/>
</dbReference>
<keyword evidence="3" id="KW-0347">Helicase</keyword>
<keyword evidence="6" id="KW-1185">Reference proteome</keyword>
<keyword evidence="3" id="KW-0378">Hydrolase</keyword>
<dbReference type="Gene3D" id="1.10.10.2220">
    <property type="match status" value="1"/>
</dbReference>
<dbReference type="SMART" id="SM00382">
    <property type="entry name" value="AAA"/>
    <property type="match status" value="1"/>
</dbReference>
<dbReference type="GO" id="GO:0017116">
    <property type="term" value="F:single-stranded DNA helicase activity"/>
    <property type="evidence" value="ECO:0007669"/>
    <property type="project" value="TreeGrafter"/>
</dbReference>
<dbReference type="NCBIfam" id="TIGR01448">
    <property type="entry name" value="recD_rel"/>
    <property type="match status" value="1"/>
</dbReference>
<dbReference type="InterPro" id="IPR006345">
    <property type="entry name" value="RecD2"/>
</dbReference>
<keyword evidence="3" id="KW-0238">DNA-binding</keyword>
<keyword evidence="3" id="KW-0413">Isomerase</keyword>
<comment type="function">
    <text evidence="3">DNA-dependent ATPase and ATP-dependent 5'-3' DNA helicase. Has no activity on blunt DNA or DNA with 3'-overhangs, requires at least 10 bases of 5'-ssDNA for helicase activity.</text>
</comment>
<dbReference type="GO" id="GO:0016887">
    <property type="term" value="F:ATP hydrolysis activity"/>
    <property type="evidence" value="ECO:0007669"/>
    <property type="project" value="RHEA"/>
</dbReference>
<dbReference type="Gene3D" id="2.30.30.940">
    <property type="match status" value="1"/>
</dbReference>
<dbReference type="GO" id="GO:0005524">
    <property type="term" value="F:ATP binding"/>
    <property type="evidence" value="ECO:0007669"/>
    <property type="project" value="UniProtKB-UniRule"/>
</dbReference>
<dbReference type="SUPFAM" id="SSF52540">
    <property type="entry name" value="P-loop containing nucleoside triphosphate hydrolases"/>
    <property type="match status" value="1"/>
</dbReference>
<dbReference type="Pfam" id="PF13538">
    <property type="entry name" value="UvrD_C_2"/>
    <property type="match status" value="1"/>
</dbReference>
<dbReference type="InterPro" id="IPR029493">
    <property type="entry name" value="RecD2-like_HHH"/>
</dbReference>
<dbReference type="GO" id="GO:0009338">
    <property type="term" value="C:exodeoxyribonuclease V complex"/>
    <property type="evidence" value="ECO:0007669"/>
    <property type="project" value="TreeGrafter"/>
</dbReference>
<comment type="catalytic activity">
    <reaction evidence="3">
        <text>ATP + H2O = ADP + phosphate + H(+)</text>
        <dbReference type="Rhea" id="RHEA:13065"/>
        <dbReference type="ChEBI" id="CHEBI:15377"/>
        <dbReference type="ChEBI" id="CHEBI:15378"/>
        <dbReference type="ChEBI" id="CHEBI:30616"/>
        <dbReference type="ChEBI" id="CHEBI:43474"/>
        <dbReference type="ChEBI" id="CHEBI:456216"/>
        <dbReference type="EC" id="5.6.2.3"/>
    </reaction>
</comment>
<dbReference type="SUPFAM" id="SSF47781">
    <property type="entry name" value="RuvA domain 2-like"/>
    <property type="match status" value="1"/>
</dbReference>
<dbReference type="CDD" id="cd17933">
    <property type="entry name" value="DEXSc_RecD-like"/>
    <property type="match status" value="1"/>
</dbReference>
<dbReference type="Gene3D" id="3.40.50.300">
    <property type="entry name" value="P-loop containing nucleotide triphosphate hydrolases"/>
    <property type="match status" value="2"/>
</dbReference>
<dbReference type="GO" id="GO:0006310">
    <property type="term" value="P:DNA recombination"/>
    <property type="evidence" value="ECO:0007669"/>
    <property type="project" value="InterPro"/>
</dbReference>
<name>A0A1T5DJ26_9FIRM</name>
<comment type="similarity">
    <text evidence="3">Belongs to the RecD family. RecD2 subfamily.</text>
</comment>
<evidence type="ECO:0000256" key="2">
    <source>
        <dbReference type="ARBA" id="ARBA00022840"/>
    </source>
</evidence>
<evidence type="ECO:0000313" key="5">
    <source>
        <dbReference type="EMBL" id="SKB71705.1"/>
    </source>
</evidence>
<dbReference type="InterPro" id="IPR050534">
    <property type="entry name" value="Coronavir_polyprotein_1ab"/>
</dbReference>
<dbReference type="CDD" id="cd18809">
    <property type="entry name" value="SF1_C_RecD"/>
    <property type="match status" value="1"/>
</dbReference>
<sequence length="747" mass="83601">MPIELKGKISDIIFQNDENGYTIANLISDELGEVTVVGCMPSVRELDNIKVSGEWKTHDIYGRQFGVMSFTHMAIDSLDGIIAYLASGTIEGIGLKMAHKITDKFGIKAIEILETNPNRYLEIEGIGRKKLDKMISSHMEGRQLKSIITAFSPYGISPAYCMKIYKKYADKSIDIVMNNPYGLCKDVKGIGFKKADEIAKKLNSGLDSLERIEEGIKYLLQEAAYSGHTYMLAPQLVSKAKELLLIDEEEILSCVSQMAINGGITIEEVDTEQRVYLDSYNLAETRAASNLIKLAYMNELGNQEKTIEQLELEEDMKLSELQKKAVTMALENKMMILTGGPGTGKTTTLSFIIKSFEQMKKKIILCAPTGRAAKRMSEATLRPASTIHRLLEAVYSEEADGLIFQKDEDDPIAADVIIVDEVSMMDVMLLDSLLLAVSEDTAVIFVGDKDQLPSVGAGRVLQDMLESNTIPSIELTEVFRQAKQSMIIVNAHKINKGELPITDQKNTDFFFMAKKTPSQIAELIVELVSDRLPKYYKLSSNNIQVLSPMRKSEAGVLNLNLLLQEALNPARQGKREHKAGNRTFRTGDRVMHIKNNYEKTWENLDENISGEGIFNGDLGYIDFIEPSEKKLYIQFDDGKRAEYDFTELDQIEHAFATTVHKSQGSEFDCVVMPISAFPPMLMSRKILYTALTRAKKLAILVGDSKYLKAMISNVYEEKRNTALSDKLKIYKETGMLLEENNGATVPF</sequence>
<feature type="binding site" evidence="3">
    <location>
        <begin position="342"/>
        <end position="346"/>
    </location>
    <ligand>
        <name>ATP</name>
        <dbReference type="ChEBI" id="CHEBI:30616"/>
    </ligand>
</feature>
<dbReference type="GO" id="GO:0003677">
    <property type="term" value="F:DNA binding"/>
    <property type="evidence" value="ECO:0007669"/>
    <property type="project" value="UniProtKB-UniRule"/>
</dbReference>
<dbReference type="Pfam" id="PF13245">
    <property type="entry name" value="AAA_19"/>
    <property type="match status" value="1"/>
</dbReference>
<feature type="domain" description="AAA+ ATPase" evidence="4">
    <location>
        <begin position="331"/>
        <end position="480"/>
    </location>
</feature>
<dbReference type="Pfam" id="PF18335">
    <property type="entry name" value="SH3_13"/>
    <property type="match status" value="1"/>
</dbReference>
<keyword evidence="1 3" id="KW-0547">Nucleotide-binding</keyword>